<sequence>MALITHFDTDRGIRRLLRQPSCVEPRDANIAARKLTQSSGRHQDLFDGYLEDIQTAYEIAAPWWADTVKAQQQLGLNRDEAIRAAFNKRAAGAAAHGNVVWIVRNYWLDCCDASNGPEETVYPETLLLQWLIDAKRKELVRLIACMPYWPIGMDENRAWC</sequence>
<reference evidence="1 2" key="1">
    <citation type="journal article" date="2024" name="Proc. Natl. Acad. Sci. U.S.A.">
        <title>The evolutionary genomics of adaptation to stress in wild rhizobium bacteria.</title>
        <authorList>
            <person name="Kehlet-Delgado H."/>
            <person name="Montoya A.P."/>
            <person name="Jensen K.T."/>
            <person name="Wendlandt C.E."/>
            <person name="Dexheimer C."/>
            <person name="Roberts M."/>
            <person name="Torres Martinez L."/>
            <person name="Friesen M.L."/>
            <person name="Griffitts J.S."/>
            <person name="Porter S.S."/>
        </authorList>
    </citation>
    <scope>NUCLEOTIDE SEQUENCE [LARGE SCALE GENOMIC DNA]</scope>
    <source>
        <strain evidence="1 2">M0729</strain>
    </source>
</reference>
<organism evidence="1 2">
    <name type="scientific">Mesorhizobium opportunistum</name>
    <dbReference type="NCBI Taxonomy" id="593909"/>
    <lineage>
        <taxon>Bacteria</taxon>
        <taxon>Pseudomonadati</taxon>
        <taxon>Pseudomonadota</taxon>
        <taxon>Alphaproteobacteria</taxon>
        <taxon>Hyphomicrobiales</taxon>
        <taxon>Phyllobacteriaceae</taxon>
        <taxon>Mesorhizobium</taxon>
    </lineage>
</organism>
<evidence type="ECO:0000313" key="2">
    <source>
        <dbReference type="Proteomes" id="UP001464387"/>
    </source>
</evidence>
<dbReference type="Proteomes" id="UP001464387">
    <property type="component" value="Unassembled WGS sequence"/>
</dbReference>
<keyword evidence="2" id="KW-1185">Reference proteome</keyword>
<protein>
    <submittedName>
        <fullName evidence="1">Uncharacterized protein</fullName>
    </submittedName>
</protein>
<accession>A0ABV1YKJ9</accession>
<gene>
    <name evidence="1" type="ORF">NKI33_22395</name>
</gene>
<proteinExistence type="predicted"/>
<evidence type="ECO:0000313" key="1">
    <source>
        <dbReference type="EMBL" id="MER8935690.1"/>
    </source>
</evidence>
<dbReference type="EMBL" id="JAMYPJ010000036">
    <property type="protein sequence ID" value="MER8935690.1"/>
    <property type="molecule type" value="Genomic_DNA"/>
</dbReference>
<name>A0ABV1YKJ9_9HYPH</name>
<comment type="caution">
    <text evidence="1">The sequence shown here is derived from an EMBL/GenBank/DDBJ whole genome shotgun (WGS) entry which is preliminary data.</text>
</comment>
<dbReference type="RefSeq" id="WP_287274912.1">
    <property type="nucleotide sequence ID" value="NZ_JAMYMY010000039.1"/>
</dbReference>